<feature type="domain" description="Phosphatidylglycerol lysyltransferase C-terminal" evidence="1">
    <location>
        <begin position="75"/>
        <end position="299"/>
    </location>
</feature>
<evidence type="ECO:0000313" key="2">
    <source>
        <dbReference type="EMBL" id="OGK52951.1"/>
    </source>
</evidence>
<evidence type="ECO:0000259" key="1">
    <source>
        <dbReference type="Pfam" id="PF09924"/>
    </source>
</evidence>
<reference evidence="2 3" key="1">
    <citation type="journal article" date="2016" name="Nat. Commun.">
        <title>Thousands of microbial genomes shed light on interconnected biogeochemical processes in an aquifer system.</title>
        <authorList>
            <person name="Anantharaman K."/>
            <person name="Brown C.T."/>
            <person name="Hug L.A."/>
            <person name="Sharon I."/>
            <person name="Castelle C.J."/>
            <person name="Probst A.J."/>
            <person name="Thomas B.C."/>
            <person name="Singh A."/>
            <person name="Wilkins M.J."/>
            <person name="Karaoz U."/>
            <person name="Brodie E.L."/>
            <person name="Williams K.H."/>
            <person name="Hubbard S.S."/>
            <person name="Banfield J.F."/>
        </authorList>
    </citation>
    <scope>NUCLEOTIDE SEQUENCE [LARGE SCALE GENOMIC DNA]</scope>
</reference>
<organism evidence="2 3">
    <name type="scientific">Candidatus Roizmanbacteria bacterium RIFCSPLOWO2_02_FULL_36_11</name>
    <dbReference type="NCBI Taxonomy" id="1802071"/>
    <lineage>
        <taxon>Bacteria</taxon>
        <taxon>Candidatus Roizmaniibacteriota</taxon>
    </lineage>
</organism>
<dbReference type="PIRSF" id="PIRSF018688">
    <property type="entry name" value="UCP018688"/>
    <property type="match status" value="1"/>
</dbReference>
<gene>
    <name evidence="2" type="ORF">A3H78_02450</name>
</gene>
<dbReference type="AlphaFoldDB" id="A0A1F7JBG6"/>
<accession>A0A1F7JBG6</accession>
<dbReference type="EMBL" id="MGAV01000027">
    <property type="protein sequence ID" value="OGK52951.1"/>
    <property type="molecule type" value="Genomic_DNA"/>
</dbReference>
<dbReference type="Proteomes" id="UP000177418">
    <property type="component" value="Unassembled WGS sequence"/>
</dbReference>
<dbReference type="Gene3D" id="3.40.630.30">
    <property type="match status" value="1"/>
</dbReference>
<dbReference type="PANTHER" id="PTHR41373:SF1">
    <property type="entry name" value="PHOSPHATIDYLGLYCEROL LYSYLTRANSFERASE C-TERMINAL DOMAIN-CONTAINING PROTEIN"/>
    <property type="match status" value="1"/>
</dbReference>
<protein>
    <recommendedName>
        <fullName evidence="1">Phosphatidylglycerol lysyltransferase C-terminal domain-containing protein</fullName>
    </recommendedName>
</protein>
<dbReference type="InterPro" id="IPR016732">
    <property type="entry name" value="UCP018688"/>
</dbReference>
<sequence>MIPHFPLFAKLDLNHKNTLKQYVKKYRPYSDFDFVSLYSYNVRDQILISRLNKNIVIRFTDYLTAKSFYSFLGNKKVIPTIEALFQKSVSEKLPPILKLVPEENLLDTPSVYNKFKVNEDPHNFDYILSLEQLSELKGKKYDDKRRFINRFKKKYPNLVVKPIKLKDKQFHPHLIKVFKTWAISKSKKESAIVHEFTALKRLLQSSNTINTTSLLFLHNSNVVGFSISAITHHRHAIGHFMKADNNYKDIFTLILYQTAMHLKSQGCEYLNIEQDMGIDSLKKAKLSWQPTHFLKKYTISPKTQIDKPPEPKRTLVNF</sequence>
<dbReference type="SUPFAM" id="SSF55729">
    <property type="entry name" value="Acyl-CoA N-acyltransferases (Nat)"/>
    <property type="match status" value="2"/>
</dbReference>
<evidence type="ECO:0000313" key="3">
    <source>
        <dbReference type="Proteomes" id="UP000177418"/>
    </source>
</evidence>
<dbReference type="InterPro" id="IPR024320">
    <property type="entry name" value="LPG_synthase_C"/>
</dbReference>
<proteinExistence type="predicted"/>
<comment type="caution">
    <text evidence="2">The sequence shown here is derived from an EMBL/GenBank/DDBJ whole genome shotgun (WGS) entry which is preliminary data.</text>
</comment>
<name>A0A1F7JBG6_9BACT</name>
<dbReference type="InterPro" id="IPR016181">
    <property type="entry name" value="Acyl_CoA_acyltransferase"/>
</dbReference>
<dbReference type="Pfam" id="PF09924">
    <property type="entry name" value="LPG_synthase_C"/>
    <property type="match status" value="1"/>
</dbReference>
<dbReference type="PANTHER" id="PTHR41373">
    <property type="entry name" value="DUF2156 DOMAIN-CONTAINING PROTEIN"/>
    <property type="match status" value="1"/>
</dbReference>